<comment type="caution">
    <text evidence="2">The sequence shown here is derived from an EMBL/GenBank/DDBJ whole genome shotgun (WGS) entry which is preliminary data.</text>
</comment>
<gene>
    <name evidence="2" type="ORF">AM231_07920</name>
</gene>
<dbReference type="RefSeq" id="WP_054402147.1">
    <property type="nucleotide sequence ID" value="NZ_LIUT01000001.1"/>
</dbReference>
<reference evidence="3" key="1">
    <citation type="submission" date="2015-08" db="EMBL/GenBank/DDBJ databases">
        <title>Genome sequencing project for genomic taxonomy and phylogenomics of Bacillus-like bacteria.</title>
        <authorList>
            <person name="Liu B."/>
            <person name="Wang J."/>
            <person name="Zhu Y."/>
            <person name="Liu G."/>
            <person name="Chen Q."/>
            <person name="Chen Z."/>
            <person name="Lan J."/>
            <person name="Che J."/>
            <person name="Ge C."/>
            <person name="Shi H."/>
            <person name="Pan Z."/>
            <person name="Liu X."/>
        </authorList>
    </citation>
    <scope>NUCLEOTIDE SEQUENCE [LARGE SCALE GENOMIC DNA]</scope>
    <source>
        <strain evidence="3">FJAT-22460</strain>
    </source>
</reference>
<dbReference type="OrthoDB" id="411356at2"/>
<dbReference type="Gene3D" id="3.40.30.10">
    <property type="entry name" value="Glutaredoxin"/>
    <property type="match status" value="1"/>
</dbReference>
<evidence type="ECO:0000313" key="3">
    <source>
        <dbReference type="Proteomes" id="UP000036932"/>
    </source>
</evidence>
<evidence type="ECO:0000313" key="2">
    <source>
        <dbReference type="EMBL" id="KOR89098.1"/>
    </source>
</evidence>
<sequence>MRGMEELTSIEAIERFIANHPFSFLYVSRQDCSVCHAILPKLRELLERFPSISLGHIQAEAVGEIASKYLIFTAPTLLLFIEGKEMLREDRFVQFGVLERKLENLIELLN</sequence>
<dbReference type="InterPro" id="IPR013766">
    <property type="entry name" value="Thioredoxin_domain"/>
</dbReference>
<accession>A0A0M1P3N6</accession>
<dbReference type="SUPFAM" id="SSF52833">
    <property type="entry name" value="Thioredoxin-like"/>
    <property type="match status" value="1"/>
</dbReference>
<dbReference type="EMBL" id="LIUT01000001">
    <property type="protein sequence ID" value="KOR89098.1"/>
    <property type="molecule type" value="Genomic_DNA"/>
</dbReference>
<dbReference type="Pfam" id="PF00085">
    <property type="entry name" value="Thioredoxin"/>
    <property type="match status" value="1"/>
</dbReference>
<protein>
    <submittedName>
        <fullName evidence="2">Thioredoxin</fullName>
    </submittedName>
</protein>
<keyword evidence="3" id="KW-1185">Reference proteome</keyword>
<dbReference type="AlphaFoldDB" id="A0A0M1P3N6"/>
<dbReference type="InterPro" id="IPR036249">
    <property type="entry name" value="Thioredoxin-like_sf"/>
</dbReference>
<organism evidence="2 3">
    <name type="scientific">Paenibacillus solani</name>
    <dbReference type="NCBI Taxonomy" id="1705565"/>
    <lineage>
        <taxon>Bacteria</taxon>
        <taxon>Bacillati</taxon>
        <taxon>Bacillota</taxon>
        <taxon>Bacilli</taxon>
        <taxon>Bacillales</taxon>
        <taxon>Paenibacillaceae</taxon>
        <taxon>Paenibacillus</taxon>
    </lineage>
</organism>
<feature type="domain" description="Thioredoxin" evidence="1">
    <location>
        <begin position="30"/>
        <end position="86"/>
    </location>
</feature>
<dbReference type="Proteomes" id="UP000036932">
    <property type="component" value="Unassembled WGS sequence"/>
</dbReference>
<dbReference type="CDD" id="cd02947">
    <property type="entry name" value="TRX_family"/>
    <property type="match status" value="1"/>
</dbReference>
<proteinExistence type="predicted"/>
<evidence type="ECO:0000259" key="1">
    <source>
        <dbReference type="Pfam" id="PF00085"/>
    </source>
</evidence>
<name>A0A0M1P3N6_9BACL</name>
<dbReference type="PATRIC" id="fig|1705565.3.peg.3510"/>